<feature type="region of interest" description="Disordered" evidence="1">
    <location>
        <begin position="364"/>
        <end position="389"/>
    </location>
</feature>
<keyword evidence="4" id="KW-1185">Reference proteome</keyword>
<feature type="compositionally biased region" description="Polar residues" evidence="1">
    <location>
        <begin position="375"/>
        <end position="389"/>
    </location>
</feature>
<dbReference type="Pfam" id="PF24548">
    <property type="entry name" value="EF_EFCAB10_C"/>
    <property type="match status" value="1"/>
</dbReference>
<dbReference type="GO" id="GO:0005509">
    <property type="term" value="F:calcium ion binding"/>
    <property type="evidence" value="ECO:0007669"/>
    <property type="project" value="InterPro"/>
</dbReference>
<gene>
    <name evidence="3" type="ORF">QE152_g1168</name>
</gene>
<proteinExistence type="predicted"/>
<evidence type="ECO:0000313" key="4">
    <source>
        <dbReference type="Proteomes" id="UP001458880"/>
    </source>
</evidence>
<feature type="compositionally biased region" description="Pro residues" evidence="1">
    <location>
        <begin position="364"/>
        <end position="374"/>
    </location>
</feature>
<feature type="compositionally biased region" description="Basic and acidic residues" evidence="1">
    <location>
        <begin position="20"/>
        <end position="29"/>
    </location>
</feature>
<organism evidence="3 4">
    <name type="scientific">Popillia japonica</name>
    <name type="common">Japanese beetle</name>
    <dbReference type="NCBI Taxonomy" id="7064"/>
    <lineage>
        <taxon>Eukaryota</taxon>
        <taxon>Metazoa</taxon>
        <taxon>Ecdysozoa</taxon>
        <taxon>Arthropoda</taxon>
        <taxon>Hexapoda</taxon>
        <taxon>Insecta</taxon>
        <taxon>Pterygota</taxon>
        <taxon>Neoptera</taxon>
        <taxon>Endopterygota</taxon>
        <taxon>Coleoptera</taxon>
        <taxon>Polyphaga</taxon>
        <taxon>Scarabaeiformia</taxon>
        <taxon>Scarabaeidae</taxon>
        <taxon>Rutelinae</taxon>
        <taxon>Popillia</taxon>
    </lineage>
</organism>
<dbReference type="InterPro" id="IPR002048">
    <property type="entry name" value="EF_hand_dom"/>
</dbReference>
<protein>
    <recommendedName>
        <fullName evidence="2">EF-hand domain-containing protein</fullName>
    </recommendedName>
</protein>
<feature type="domain" description="EF-hand" evidence="2">
    <location>
        <begin position="284"/>
        <end position="319"/>
    </location>
</feature>
<dbReference type="InterPro" id="IPR056587">
    <property type="entry name" value="EF_EFCAB10_C"/>
</dbReference>
<dbReference type="PANTHER" id="PTHR21847:SF1">
    <property type="entry name" value="EF-HAND CALCIUM-BINDING DOMAIN-CONTAINING PROTEIN 10"/>
    <property type="match status" value="1"/>
</dbReference>
<evidence type="ECO:0000313" key="3">
    <source>
        <dbReference type="EMBL" id="KAK9754649.1"/>
    </source>
</evidence>
<feature type="region of interest" description="Disordered" evidence="1">
    <location>
        <begin position="20"/>
        <end position="41"/>
    </location>
</feature>
<evidence type="ECO:0000259" key="2">
    <source>
        <dbReference type="PROSITE" id="PS50222"/>
    </source>
</evidence>
<sequence length="389" mass="44177">MNNRPSQNLASRQESFIRKALEPITEESRASSFDGKPSSKRFSSIRSSLVPRTSLRTSKVCPTTGGICPTKAAMMSNTETSPSYISDWSSVYDGSRRSYSSLLIKPFIFRRASSLQEAVATNDKKLAELFLNKMTIETAVEETQTRPSTYQKSSTSTLSEQYVDSRSQTDASDTTKSSTSSTKKALNYLIGISPASEDQEEEQQESPEEVERVLIDERDDICGETEAMKQAQRYLRVHRIFEFYQFLVAHLLSALPENPINFLIDLLDKCVIYRASMGSPPLLYDRKHLIALFNLMDRMRTGYIEKEQYAVGMKTLGICSYNTDPPTFEGMIHKDFFVEEAHENLVSMLNDILRRRWIYFSTQPPPMKTPPPTPQFSMRSGKTNASCKR</sequence>
<dbReference type="Proteomes" id="UP001458880">
    <property type="component" value="Unassembled WGS sequence"/>
</dbReference>
<feature type="compositionally biased region" description="Low complexity" evidence="1">
    <location>
        <begin position="169"/>
        <end position="179"/>
    </location>
</feature>
<feature type="compositionally biased region" description="Polar residues" evidence="1">
    <location>
        <begin position="142"/>
        <end position="168"/>
    </location>
</feature>
<accession>A0AAW1N9P9</accession>
<name>A0AAW1N9P9_POPJA</name>
<feature type="region of interest" description="Disordered" evidence="1">
    <location>
        <begin position="142"/>
        <end position="179"/>
    </location>
</feature>
<dbReference type="AlphaFoldDB" id="A0AAW1N9P9"/>
<dbReference type="InterPro" id="IPR039879">
    <property type="entry name" value="EFC10"/>
</dbReference>
<dbReference type="PROSITE" id="PS50222">
    <property type="entry name" value="EF_HAND_2"/>
    <property type="match status" value="1"/>
</dbReference>
<comment type="caution">
    <text evidence="3">The sequence shown here is derived from an EMBL/GenBank/DDBJ whole genome shotgun (WGS) entry which is preliminary data.</text>
</comment>
<reference evidence="3 4" key="1">
    <citation type="journal article" date="2024" name="BMC Genomics">
        <title>De novo assembly and annotation of Popillia japonica's genome with initial clues to its potential as an invasive pest.</title>
        <authorList>
            <person name="Cucini C."/>
            <person name="Boschi S."/>
            <person name="Funari R."/>
            <person name="Cardaioli E."/>
            <person name="Iannotti N."/>
            <person name="Marturano G."/>
            <person name="Paoli F."/>
            <person name="Bruttini M."/>
            <person name="Carapelli A."/>
            <person name="Frati F."/>
            <person name="Nardi F."/>
        </authorList>
    </citation>
    <scope>NUCLEOTIDE SEQUENCE [LARGE SCALE GENOMIC DNA]</scope>
    <source>
        <strain evidence="3">DMR45628</strain>
    </source>
</reference>
<dbReference type="EMBL" id="JASPKY010000006">
    <property type="protein sequence ID" value="KAK9754649.1"/>
    <property type="molecule type" value="Genomic_DNA"/>
</dbReference>
<evidence type="ECO:0000256" key="1">
    <source>
        <dbReference type="SAM" id="MobiDB-lite"/>
    </source>
</evidence>
<dbReference type="CDD" id="cd22981">
    <property type="entry name" value="DD_TbAK-like"/>
    <property type="match status" value="1"/>
</dbReference>
<dbReference type="PANTHER" id="PTHR21847">
    <property type="entry name" value="EF-HAND CALCIUM-BINDING DOMAIN-CONTAINING PROTEIN 10"/>
    <property type="match status" value="1"/>
</dbReference>